<dbReference type="GO" id="GO:0005886">
    <property type="term" value="C:plasma membrane"/>
    <property type="evidence" value="ECO:0007669"/>
    <property type="project" value="UniProtKB-SubCell"/>
</dbReference>
<name>A0A6V7PU71_ANACO</name>
<keyword evidence="8" id="KW-0418">Kinase</keyword>
<keyword evidence="7 13" id="KW-0547">Nucleotide-binding</keyword>
<dbReference type="GO" id="GO:0004672">
    <property type="term" value="F:protein kinase activity"/>
    <property type="evidence" value="ECO:0007669"/>
    <property type="project" value="InterPro"/>
</dbReference>
<dbReference type="PANTHER" id="PTHR27008">
    <property type="entry name" value="OS04G0122200 PROTEIN"/>
    <property type="match status" value="1"/>
</dbReference>
<dbReference type="InterPro" id="IPR032675">
    <property type="entry name" value="LRR_dom_sf"/>
</dbReference>
<proteinExistence type="predicted"/>
<dbReference type="FunFam" id="3.80.10.10:FF:000095">
    <property type="entry name" value="LRR receptor-like serine/threonine-protein kinase GSO1"/>
    <property type="match status" value="1"/>
</dbReference>
<protein>
    <recommendedName>
        <fullName evidence="14">Protein kinase domain-containing protein</fullName>
    </recommendedName>
</protein>
<feature type="domain" description="Protein kinase" evidence="14">
    <location>
        <begin position="389"/>
        <end position="610"/>
    </location>
</feature>
<evidence type="ECO:0000256" key="11">
    <source>
        <dbReference type="ARBA" id="ARBA00023136"/>
    </source>
</evidence>
<dbReference type="Gene3D" id="1.10.510.10">
    <property type="entry name" value="Transferase(Phosphotransferase) domain 1"/>
    <property type="match status" value="1"/>
</dbReference>
<dbReference type="InterPro" id="IPR000719">
    <property type="entry name" value="Prot_kinase_dom"/>
</dbReference>
<dbReference type="EMBL" id="LR862152">
    <property type="protein sequence ID" value="CAD1834116.1"/>
    <property type="molecule type" value="Genomic_DNA"/>
</dbReference>
<evidence type="ECO:0000256" key="1">
    <source>
        <dbReference type="ARBA" id="ARBA00004162"/>
    </source>
</evidence>
<dbReference type="InterPro" id="IPR003591">
    <property type="entry name" value="Leu-rich_rpt_typical-subtyp"/>
</dbReference>
<dbReference type="FunFam" id="3.80.10.10:FF:000041">
    <property type="entry name" value="LRR receptor-like serine/threonine-protein kinase ERECTA"/>
    <property type="match status" value="1"/>
</dbReference>
<dbReference type="InterPro" id="IPR008271">
    <property type="entry name" value="Ser/Thr_kinase_AS"/>
</dbReference>
<comment type="subcellular location">
    <subcellularLocation>
        <location evidence="1">Cell membrane</location>
        <topology evidence="1">Single-pass membrane protein</topology>
    </subcellularLocation>
</comment>
<dbReference type="PROSITE" id="PS00108">
    <property type="entry name" value="PROTEIN_KINASE_ST"/>
    <property type="match status" value="1"/>
</dbReference>
<dbReference type="SMART" id="SM00369">
    <property type="entry name" value="LRR_TYP"/>
    <property type="match status" value="7"/>
</dbReference>
<dbReference type="Pfam" id="PF13855">
    <property type="entry name" value="LRR_8"/>
    <property type="match status" value="2"/>
</dbReference>
<dbReference type="InterPro" id="IPR011009">
    <property type="entry name" value="Kinase-like_dom_sf"/>
</dbReference>
<keyword evidence="2" id="KW-0433">Leucine-rich repeat</keyword>
<keyword evidence="4" id="KW-0812">Transmembrane</keyword>
<dbReference type="PROSITE" id="PS50011">
    <property type="entry name" value="PROTEIN_KINASE_DOM"/>
    <property type="match status" value="1"/>
</dbReference>
<dbReference type="GO" id="GO:0005524">
    <property type="term" value="F:ATP binding"/>
    <property type="evidence" value="ECO:0007669"/>
    <property type="project" value="UniProtKB-UniRule"/>
</dbReference>
<evidence type="ECO:0000313" key="15">
    <source>
        <dbReference type="EMBL" id="CAD1834116.1"/>
    </source>
</evidence>
<keyword evidence="12" id="KW-0325">Glycoprotein</keyword>
<evidence type="ECO:0000256" key="3">
    <source>
        <dbReference type="ARBA" id="ARBA00022679"/>
    </source>
</evidence>
<reference evidence="15" key="1">
    <citation type="submission" date="2020-07" db="EMBL/GenBank/DDBJ databases">
        <authorList>
            <person name="Lin J."/>
        </authorList>
    </citation>
    <scope>NUCLEOTIDE SEQUENCE</scope>
</reference>
<dbReference type="Gene3D" id="3.80.10.10">
    <property type="entry name" value="Ribonuclease Inhibitor"/>
    <property type="match status" value="2"/>
</dbReference>
<evidence type="ECO:0000259" key="14">
    <source>
        <dbReference type="PROSITE" id="PS50011"/>
    </source>
</evidence>
<dbReference type="PROSITE" id="PS00107">
    <property type="entry name" value="PROTEIN_KINASE_ATP"/>
    <property type="match status" value="1"/>
</dbReference>
<evidence type="ECO:0000256" key="9">
    <source>
        <dbReference type="ARBA" id="ARBA00022840"/>
    </source>
</evidence>
<dbReference type="SUPFAM" id="SSF56112">
    <property type="entry name" value="Protein kinase-like (PK-like)"/>
    <property type="match status" value="1"/>
</dbReference>
<evidence type="ECO:0000256" key="6">
    <source>
        <dbReference type="ARBA" id="ARBA00022737"/>
    </source>
</evidence>
<accession>A0A6V7PU71</accession>
<keyword evidence="3" id="KW-0808">Transferase</keyword>
<evidence type="ECO:0000256" key="2">
    <source>
        <dbReference type="ARBA" id="ARBA00022614"/>
    </source>
</evidence>
<gene>
    <name evidence="15" type="ORF">CB5_LOCUS17327</name>
</gene>
<keyword evidence="6" id="KW-0677">Repeat</keyword>
<dbReference type="SMART" id="SM00220">
    <property type="entry name" value="S_TKc"/>
    <property type="match status" value="1"/>
</dbReference>
<dbReference type="InterPro" id="IPR051809">
    <property type="entry name" value="Plant_receptor-like_S/T_kinase"/>
</dbReference>
<keyword evidence="10" id="KW-1133">Transmembrane helix</keyword>
<sequence length="610" mass="67242">MLSVATNKLTGYIPEGINGLWLPSIQSLYLNDNQFRGLIPRQLSHCMHLIDVVLYKNQFSGNIPAEFGSLRKLKILGLGSNKLTGPVPSSLGNLTELTVLDLEINNLHGVIPYELGYLHRLQYLYLGQNYGLRGEIPSAIFNISSLQILDLTYNKFSGHLPENVGFLLPSLQRLHLGVNHFTGQIPTSLSNCSMLTVVELSQNSFSGPVPTTIGNLPLLQILNLASNRLSGGLEFLSSLTNCKDLEVLLLGNNQFKGSLPIVVGNLSMGLWELRISNCQLDGNIPAGIGNLSNLMNLDLSDIGQNVPTPKYDFWINTELIINGSEMQEISLAANLLSSRIPSTIWMLTNVLLLNFSHNSLDGSVPEEIGNLKLIEKNFVPRAYLCNDNFNETNFLGSGSFGLVYKGRLDDGLLVAVKILNLQSSKASASFDAECEVLSTAKHRNLVKIISTCSSPEVKALILQYMPQGSLEKWLYSHNYYLNLNQRIHIMMDVALALEYLHHHCPIAVVHCDLKPGNILMGENLSARLSDFGISRLLSEDDSCAILTSAPGTIGYMAPEYGQAGKVSTSGDVYSYGILLLETFSRKKPTDEMFAGESSLRRWFLSLFQMQ</sequence>
<keyword evidence="5" id="KW-0732">Signal</keyword>
<dbReference type="PANTHER" id="PTHR27008:SF497">
    <property type="entry name" value="OS11G0695000 PROTEIN"/>
    <property type="match status" value="1"/>
</dbReference>
<evidence type="ECO:0000256" key="7">
    <source>
        <dbReference type="ARBA" id="ARBA00022741"/>
    </source>
</evidence>
<dbReference type="SUPFAM" id="SSF52058">
    <property type="entry name" value="L domain-like"/>
    <property type="match status" value="1"/>
</dbReference>
<dbReference type="Pfam" id="PF00069">
    <property type="entry name" value="Pkinase"/>
    <property type="match status" value="1"/>
</dbReference>
<feature type="binding site" evidence="13">
    <location>
        <position position="417"/>
    </location>
    <ligand>
        <name>ATP</name>
        <dbReference type="ChEBI" id="CHEBI:30616"/>
    </ligand>
</feature>
<keyword evidence="11" id="KW-0472">Membrane</keyword>
<dbReference type="InterPro" id="IPR017441">
    <property type="entry name" value="Protein_kinase_ATP_BS"/>
</dbReference>
<organism evidence="15">
    <name type="scientific">Ananas comosus var. bracteatus</name>
    <name type="common">red pineapple</name>
    <dbReference type="NCBI Taxonomy" id="296719"/>
    <lineage>
        <taxon>Eukaryota</taxon>
        <taxon>Viridiplantae</taxon>
        <taxon>Streptophyta</taxon>
        <taxon>Embryophyta</taxon>
        <taxon>Tracheophyta</taxon>
        <taxon>Spermatophyta</taxon>
        <taxon>Magnoliopsida</taxon>
        <taxon>Liliopsida</taxon>
        <taxon>Poales</taxon>
        <taxon>Bromeliaceae</taxon>
        <taxon>Bromelioideae</taxon>
        <taxon>Ananas</taxon>
    </lineage>
</organism>
<dbReference type="Pfam" id="PF00560">
    <property type="entry name" value="LRR_1"/>
    <property type="match status" value="4"/>
</dbReference>
<dbReference type="InterPro" id="IPR001611">
    <property type="entry name" value="Leu-rich_rpt"/>
</dbReference>
<evidence type="ECO:0000256" key="8">
    <source>
        <dbReference type="ARBA" id="ARBA00022777"/>
    </source>
</evidence>
<evidence type="ECO:0000256" key="4">
    <source>
        <dbReference type="ARBA" id="ARBA00022692"/>
    </source>
</evidence>
<evidence type="ECO:0000256" key="12">
    <source>
        <dbReference type="ARBA" id="ARBA00023180"/>
    </source>
</evidence>
<evidence type="ECO:0000256" key="13">
    <source>
        <dbReference type="PROSITE-ProRule" id="PRU10141"/>
    </source>
</evidence>
<evidence type="ECO:0000256" key="5">
    <source>
        <dbReference type="ARBA" id="ARBA00022729"/>
    </source>
</evidence>
<keyword evidence="9 13" id="KW-0067">ATP-binding</keyword>
<dbReference type="AlphaFoldDB" id="A0A6V7PU71"/>
<evidence type="ECO:0000256" key="10">
    <source>
        <dbReference type="ARBA" id="ARBA00022989"/>
    </source>
</evidence>
<dbReference type="Gene3D" id="3.30.200.20">
    <property type="entry name" value="Phosphorylase Kinase, domain 1"/>
    <property type="match status" value="1"/>
</dbReference>